<dbReference type="RefSeq" id="WP_304599991.1">
    <property type="nucleotide sequence ID" value="NZ_JAUQYO010000001.1"/>
</dbReference>
<keyword evidence="2" id="KW-0238">DNA-binding</keyword>
<dbReference type="SUPFAM" id="SSF46785">
    <property type="entry name" value="Winged helix' DNA-binding domain"/>
    <property type="match status" value="1"/>
</dbReference>
<comment type="caution">
    <text evidence="5">The sequence shown here is derived from an EMBL/GenBank/DDBJ whole genome shotgun (WGS) entry which is preliminary data.</text>
</comment>
<keyword evidence="6" id="KW-1185">Reference proteome</keyword>
<dbReference type="SMART" id="SM00345">
    <property type="entry name" value="HTH_GNTR"/>
    <property type="match status" value="1"/>
</dbReference>
<dbReference type="InterPro" id="IPR036390">
    <property type="entry name" value="WH_DNA-bd_sf"/>
</dbReference>
<dbReference type="Pfam" id="PF07702">
    <property type="entry name" value="UTRA"/>
    <property type="match status" value="1"/>
</dbReference>
<evidence type="ECO:0000313" key="5">
    <source>
        <dbReference type="EMBL" id="MDO8106318.1"/>
    </source>
</evidence>
<dbReference type="PRINTS" id="PR00035">
    <property type="entry name" value="HTHGNTR"/>
</dbReference>
<keyword evidence="1" id="KW-0805">Transcription regulation</keyword>
<dbReference type="Gene3D" id="3.40.1410.10">
    <property type="entry name" value="Chorismate lyase-like"/>
    <property type="match status" value="1"/>
</dbReference>
<evidence type="ECO:0000256" key="1">
    <source>
        <dbReference type="ARBA" id="ARBA00023015"/>
    </source>
</evidence>
<evidence type="ECO:0000256" key="2">
    <source>
        <dbReference type="ARBA" id="ARBA00023125"/>
    </source>
</evidence>
<protein>
    <submittedName>
        <fullName evidence="5">GntR family transcriptional regulator</fullName>
    </submittedName>
</protein>
<dbReference type="CDD" id="cd07377">
    <property type="entry name" value="WHTH_GntR"/>
    <property type="match status" value="1"/>
</dbReference>
<name>A0ABT9DAV8_9CELL</name>
<dbReference type="PANTHER" id="PTHR44846:SF17">
    <property type="entry name" value="GNTR-FAMILY TRANSCRIPTIONAL REGULATOR"/>
    <property type="match status" value="1"/>
</dbReference>
<reference evidence="5 6" key="1">
    <citation type="submission" date="2023-07" db="EMBL/GenBank/DDBJ databases">
        <title>Description of novel actinomycetes strains, isolated from tidal flat sediment.</title>
        <authorList>
            <person name="Lu C."/>
        </authorList>
    </citation>
    <scope>NUCLEOTIDE SEQUENCE [LARGE SCALE GENOMIC DNA]</scope>
    <source>
        <strain evidence="5 6">SYSU T00b441</strain>
    </source>
</reference>
<evidence type="ECO:0000259" key="4">
    <source>
        <dbReference type="PROSITE" id="PS50949"/>
    </source>
</evidence>
<dbReference type="Pfam" id="PF00392">
    <property type="entry name" value="GntR"/>
    <property type="match status" value="1"/>
</dbReference>
<dbReference type="SMART" id="SM00866">
    <property type="entry name" value="UTRA"/>
    <property type="match status" value="1"/>
</dbReference>
<feature type="domain" description="HTH gntR-type" evidence="4">
    <location>
        <begin position="5"/>
        <end position="73"/>
    </location>
</feature>
<dbReference type="PROSITE" id="PS50949">
    <property type="entry name" value="HTH_GNTR"/>
    <property type="match status" value="1"/>
</dbReference>
<proteinExistence type="predicted"/>
<dbReference type="Proteomes" id="UP001232536">
    <property type="component" value="Unassembled WGS sequence"/>
</dbReference>
<dbReference type="PANTHER" id="PTHR44846">
    <property type="entry name" value="MANNOSYL-D-GLYCERATE TRANSPORT/METABOLISM SYSTEM REPRESSOR MNGR-RELATED"/>
    <property type="match status" value="1"/>
</dbReference>
<dbReference type="InterPro" id="IPR000524">
    <property type="entry name" value="Tscrpt_reg_HTH_GntR"/>
</dbReference>
<evidence type="ECO:0000313" key="6">
    <source>
        <dbReference type="Proteomes" id="UP001232536"/>
    </source>
</evidence>
<dbReference type="EMBL" id="JAUQYP010000001">
    <property type="protein sequence ID" value="MDO8106318.1"/>
    <property type="molecule type" value="Genomic_DNA"/>
</dbReference>
<dbReference type="SUPFAM" id="SSF64288">
    <property type="entry name" value="Chorismate lyase-like"/>
    <property type="match status" value="1"/>
</dbReference>
<organism evidence="5 6">
    <name type="scientific">Actinotalea lenta</name>
    <dbReference type="NCBI Taxonomy" id="3064654"/>
    <lineage>
        <taxon>Bacteria</taxon>
        <taxon>Bacillati</taxon>
        <taxon>Actinomycetota</taxon>
        <taxon>Actinomycetes</taxon>
        <taxon>Micrococcales</taxon>
        <taxon>Cellulomonadaceae</taxon>
        <taxon>Actinotalea</taxon>
    </lineage>
</organism>
<dbReference type="InterPro" id="IPR050679">
    <property type="entry name" value="Bact_HTH_transcr_reg"/>
</dbReference>
<dbReference type="InterPro" id="IPR011663">
    <property type="entry name" value="UTRA"/>
</dbReference>
<evidence type="ECO:0000256" key="3">
    <source>
        <dbReference type="ARBA" id="ARBA00023163"/>
    </source>
</evidence>
<dbReference type="InterPro" id="IPR028978">
    <property type="entry name" value="Chorismate_lyase_/UTRA_dom_sf"/>
</dbReference>
<sequence>MARTGTLVTRVAEDLRSRLAAGDLPPGSRLPTETELSAEFRVSRPTVRAALRELEALGMVRTQHGVGTFVAAPPAIRAGLERMDSITESIRATGREPGMVYASRVVRPVLPEEAAQMGVPVDTQALEIRRTILADGEVVAYSYDLMPMAVLPEGFDPQTLDGSIFGFFRGRLGISPDHGVAEIHAVTSNHVGWGAEAATHNLFVLLVQKHYDKADALLLYSRTYFIEGRYSFTIVRRG</sequence>
<accession>A0ABT9DAV8</accession>
<keyword evidence="3" id="KW-0804">Transcription</keyword>
<dbReference type="Gene3D" id="1.10.10.10">
    <property type="entry name" value="Winged helix-like DNA-binding domain superfamily/Winged helix DNA-binding domain"/>
    <property type="match status" value="1"/>
</dbReference>
<dbReference type="InterPro" id="IPR036388">
    <property type="entry name" value="WH-like_DNA-bd_sf"/>
</dbReference>
<gene>
    <name evidence="5" type="ORF">Q6348_03810</name>
</gene>